<name>A0ACA9LWZ7_9GLOM</name>
<sequence length="704" mass="80937">MSEGVDCFLYTLSQNKTDKMEYFNKTHPNNWSLLGYLEWRANFADFSNKVREHSVFFNLVKKISDEGGARGEMAKSIWKDFKDEKDLLKVSTFWNNRDIELDKKRKLWQIESSDLDYIYTRDQQLEKHIKVIRENRTTVEQTKSQLPKANVPVMDLSSILNDPGNSYPIINGSDDDIISSSGNSEVQPQDSPATTLPAYESDNNKTDQCSVNMKSLSSMSFESAAKGRKYINYDLADEVLKSYQMHILPDHKLIYNNVDVMEFARSIMETTNKIQISKNPLSIGVIDIHNVECFKYLPQGFKKYIADQVQNTDDSIYFSEGKFINKFLLDCEEGVLKYLEKFDNIDNLKSLEERLDKNRINHSTSSNDLIYVENLFLHFLLLYKNDVLTQSLTETEFNAYIWTPMLRNAFLGKSDLRLKCGEVASRSYNKLKEILNVVTRGGPRLDGKGFLKSLGTEILAQEDGAISTHGKRTGDLQKLEYCSKVILTALFFALPSHVKDRIKDLEVYSLQSNEFQLKISTSKFLFEDTVVTMGLARVEIPRTVECFSKLVVGVKAILSWKARTRKNTMLFYDTLREGHRRLSDNGVHFSPIKVPHDGVQYVADTTAWRLYSERFEGKVVELRSEDKKLVDKTARLQIYAEMKQYLTGVSDGYLRVMTCKARKINKLFGYEYDPVTLKMIDDIAGYMVNQVICSADKISRLTNP</sequence>
<protein>
    <submittedName>
        <fullName evidence="1">11609_t:CDS:1</fullName>
    </submittedName>
</protein>
<evidence type="ECO:0000313" key="1">
    <source>
        <dbReference type="EMBL" id="CAG8551918.1"/>
    </source>
</evidence>
<proteinExistence type="predicted"/>
<organism evidence="1 2">
    <name type="scientific">Cetraspora pellucida</name>
    <dbReference type="NCBI Taxonomy" id="1433469"/>
    <lineage>
        <taxon>Eukaryota</taxon>
        <taxon>Fungi</taxon>
        <taxon>Fungi incertae sedis</taxon>
        <taxon>Mucoromycota</taxon>
        <taxon>Glomeromycotina</taxon>
        <taxon>Glomeromycetes</taxon>
        <taxon>Diversisporales</taxon>
        <taxon>Gigasporaceae</taxon>
        <taxon>Cetraspora</taxon>
    </lineage>
</organism>
<accession>A0ACA9LWZ7</accession>
<dbReference type="Proteomes" id="UP000789366">
    <property type="component" value="Unassembled WGS sequence"/>
</dbReference>
<comment type="caution">
    <text evidence="1">The sequence shown here is derived from an EMBL/GenBank/DDBJ whole genome shotgun (WGS) entry which is preliminary data.</text>
</comment>
<reference evidence="1" key="1">
    <citation type="submission" date="2021-06" db="EMBL/GenBank/DDBJ databases">
        <authorList>
            <person name="Kallberg Y."/>
            <person name="Tangrot J."/>
            <person name="Rosling A."/>
        </authorList>
    </citation>
    <scope>NUCLEOTIDE SEQUENCE</scope>
    <source>
        <strain evidence="1">28 12/20/2015</strain>
    </source>
</reference>
<keyword evidence="2" id="KW-1185">Reference proteome</keyword>
<gene>
    <name evidence="1" type="ORF">SPELUC_LOCUS5245</name>
</gene>
<dbReference type="EMBL" id="CAJVPW010005216">
    <property type="protein sequence ID" value="CAG8551918.1"/>
    <property type="molecule type" value="Genomic_DNA"/>
</dbReference>
<evidence type="ECO:0000313" key="2">
    <source>
        <dbReference type="Proteomes" id="UP000789366"/>
    </source>
</evidence>